<evidence type="ECO:0000256" key="1">
    <source>
        <dbReference type="SAM" id="MobiDB-lite"/>
    </source>
</evidence>
<comment type="caution">
    <text evidence="3">The sequence shown here is derived from an EMBL/GenBank/DDBJ whole genome shotgun (WGS) entry which is preliminary data.</text>
</comment>
<accession>A0AAX2DQH8</accession>
<gene>
    <name evidence="3" type="ORF">SAMN05421782_10839</name>
</gene>
<dbReference type="InterPro" id="IPR022385">
    <property type="entry name" value="Rhs_assc_core"/>
</dbReference>
<protein>
    <submittedName>
        <fullName evidence="3">RHS repeat-associated core domain-containing protein</fullName>
    </submittedName>
</protein>
<proteinExistence type="predicted"/>
<feature type="compositionally biased region" description="Basic and acidic residues" evidence="1">
    <location>
        <begin position="133"/>
        <end position="148"/>
    </location>
</feature>
<dbReference type="NCBIfam" id="TIGR03696">
    <property type="entry name" value="Rhs_assc_core"/>
    <property type="match status" value="1"/>
</dbReference>
<dbReference type="AlphaFoldDB" id="A0AAX2DQH8"/>
<feature type="region of interest" description="Disordered" evidence="1">
    <location>
        <begin position="1"/>
        <end position="29"/>
    </location>
</feature>
<keyword evidence="2" id="KW-0812">Transmembrane</keyword>
<evidence type="ECO:0000256" key="2">
    <source>
        <dbReference type="SAM" id="Phobius"/>
    </source>
</evidence>
<evidence type="ECO:0000313" key="4">
    <source>
        <dbReference type="Proteomes" id="UP000183610"/>
    </source>
</evidence>
<feature type="transmembrane region" description="Helical" evidence="2">
    <location>
        <begin position="54"/>
        <end position="73"/>
    </location>
</feature>
<dbReference type="EMBL" id="FNMX01000008">
    <property type="protein sequence ID" value="SDW91806.1"/>
    <property type="molecule type" value="Genomic_DNA"/>
</dbReference>
<evidence type="ECO:0000313" key="3">
    <source>
        <dbReference type="EMBL" id="SDW91806.1"/>
    </source>
</evidence>
<dbReference type="Gene3D" id="2.180.10.10">
    <property type="entry name" value="RHS repeat-associated core"/>
    <property type="match status" value="1"/>
</dbReference>
<sequence length="148" mass="16754">MARYYDPEQDVFTTIDPDPGDEDDPQTMNGYNYANNNPVKYFDPDGNFAIAAPVVYWGASAAIAAAPLVGYGIGKAGSWVSKKAKKRRKAYKTLWKYRKPIAKAVYKKSRKLWNSTLRKVSGPIGKVNRKKQGREANEKKKKMDFQIE</sequence>
<feature type="region of interest" description="Disordered" evidence="1">
    <location>
        <begin position="123"/>
        <end position="148"/>
    </location>
</feature>
<keyword evidence="2" id="KW-0472">Membrane</keyword>
<keyword evidence="2" id="KW-1133">Transmembrane helix</keyword>
<dbReference type="Proteomes" id="UP000183610">
    <property type="component" value="Unassembled WGS sequence"/>
</dbReference>
<reference evidence="3 4" key="1">
    <citation type="submission" date="2016-10" db="EMBL/GenBank/DDBJ databases">
        <authorList>
            <person name="Varghese N."/>
            <person name="Submissions S."/>
        </authorList>
    </citation>
    <scope>NUCLEOTIDE SEQUENCE [LARGE SCALE GENOMIC DNA]</scope>
    <source>
        <strain evidence="3 4">ATCC 49954</strain>
    </source>
</reference>
<organism evidence="3 4">
    <name type="scientific">Listeria ivanovii</name>
    <dbReference type="NCBI Taxonomy" id="1638"/>
    <lineage>
        <taxon>Bacteria</taxon>
        <taxon>Bacillati</taxon>
        <taxon>Bacillota</taxon>
        <taxon>Bacilli</taxon>
        <taxon>Bacillales</taxon>
        <taxon>Listeriaceae</taxon>
        <taxon>Listeria</taxon>
    </lineage>
</organism>
<name>A0AAX2DQH8_LISIV</name>